<name>B1FBS1_9BURK</name>
<accession>B1FBS1</accession>
<evidence type="ECO:0000313" key="2">
    <source>
        <dbReference type="Proteomes" id="UP000005463"/>
    </source>
</evidence>
<dbReference type="PATRIC" id="fig|396596.7.peg.6436"/>
<evidence type="ECO:0000313" key="1">
    <source>
        <dbReference type="EMBL" id="EDT05015.1"/>
    </source>
</evidence>
<dbReference type="AlphaFoldDB" id="B1FBS1"/>
<sequence>MNDTSNCYHSTDGIQLSGAGVQFSLDITDVQRFSVCMDLICGPHIATNCALVQVEFSEPPNELERLGLVRSHHGWWYRYVPTRAGRVSVDWEFSQATPFAGAVRFKIVTWGADDFVRLHSFVAVTSPSAEQLAARYATARDAARYPPKVWASISEFLSATVLPNSAHIIPVNDLLIEFLLVDRRSPALFCFLHGNAPRSDVFKLPVFSGVSMMSDVNSSVLIFSDPALLLDPDLTLAWHVGTSTTPLQYLYELITEKVRSVLAPQRLVFWGGSGGGFAALYLSTKFADSTAFVWNPQTSILAFEETAVRNFGRICFGTEDLATLRERLEKVAVADVWRVYPSDGNHVVYLQNFTDWHTDYHLKPFLSNSSLPRVRGTEFWGWLEDRFFLHLGSLAQGHEPPPKEAINAFLVRLAQSGPDAIESVSVAPGRTTKHVGVSHDSHVNEEGPRA</sequence>
<organism evidence="1 2">
    <name type="scientific">Burkholderia ambifaria IOP40-10</name>
    <dbReference type="NCBI Taxonomy" id="396596"/>
    <lineage>
        <taxon>Bacteria</taxon>
        <taxon>Pseudomonadati</taxon>
        <taxon>Pseudomonadota</taxon>
        <taxon>Betaproteobacteria</taxon>
        <taxon>Burkholderiales</taxon>
        <taxon>Burkholderiaceae</taxon>
        <taxon>Burkholderia</taxon>
        <taxon>Burkholderia cepacia complex</taxon>
    </lineage>
</organism>
<protein>
    <submittedName>
        <fullName evidence="1">Uncharacterized protein</fullName>
    </submittedName>
</protein>
<dbReference type="Proteomes" id="UP000005463">
    <property type="component" value="Unassembled WGS sequence"/>
</dbReference>
<dbReference type="InterPro" id="IPR029058">
    <property type="entry name" value="AB_hydrolase_fold"/>
</dbReference>
<dbReference type="EMBL" id="ABLC01000022">
    <property type="protein sequence ID" value="EDT05015.1"/>
    <property type="molecule type" value="Genomic_DNA"/>
</dbReference>
<gene>
    <name evidence="1" type="ORF">BamIOP4010DRAFT_1480</name>
</gene>
<comment type="caution">
    <text evidence="1">The sequence shown here is derived from an EMBL/GenBank/DDBJ whole genome shotgun (WGS) entry which is preliminary data.</text>
</comment>
<dbReference type="SUPFAM" id="SSF53474">
    <property type="entry name" value="alpha/beta-Hydrolases"/>
    <property type="match status" value="1"/>
</dbReference>
<reference evidence="1 2" key="1">
    <citation type="submission" date="2008-03" db="EMBL/GenBank/DDBJ databases">
        <title>Sequencing of the draft genome and assembly of Burkholderia ambifaria IOP40-10.</title>
        <authorList>
            <consortium name="US DOE Joint Genome Institute (JGI-PGF)"/>
            <person name="Copeland A."/>
            <person name="Lucas S."/>
            <person name="Lapidus A."/>
            <person name="Glavina del Rio T."/>
            <person name="Dalin E."/>
            <person name="Tice H."/>
            <person name="Bruce D."/>
            <person name="Goodwin L."/>
            <person name="Pitluck S."/>
            <person name="Larimer F."/>
            <person name="Land M.L."/>
            <person name="Hauser L."/>
            <person name="Tiedje J."/>
            <person name="Richardson P."/>
        </authorList>
    </citation>
    <scope>NUCLEOTIDE SEQUENCE [LARGE SCALE GENOMIC DNA]</scope>
    <source>
        <strain evidence="1 2">IOP40-10</strain>
    </source>
</reference>
<proteinExistence type="predicted"/>